<proteinExistence type="predicted"/>
<gene>
    <name evidence="3" type="ORF">POL58_49030</name>
</gene>
<sequence>MKFESIYLSRMLLGLTPLLAGGCQNDFTATAGSDGGPSSSASPASGETPTASITDATGPTAGSTTAEPSGPTTTEATTDPTTTEATTGDTGDTTLTESLLIRVYDPSGDPIPDAVAISRRITYKATPEGAILVPHARPSVEQDVFTGIVTAPGYTTMSVVAEIPKDHPVARRAVLKPLGPPKPVSIVDGGWVEHQGVAVYFPPDSIVDIAGLPIVDGAGLPYEGDIDVSITPYITGEDDRDAMPAPLLARDDEGLVYNLISAGMFEVNLTYEGRPVKLREGVSATLEVELPASLYQEVEIGEPIESWSLDTKVGIWTLEGTGYVHLRESDEKLVWRAEASHFSVYNIDWAVKESRCLQLKIVDSANKPRVGMATYLEYLGSWWPLGPVFAGNDGKVCLEIRTGKMATINVGLDPNVPIAEPVDFFADPTDPPSICPPGLASNFGNPFLQTNPDNIIPGPCEQRTIQVYDNPVCTPGEYTICDPLPPGVDEIGICAPGRQICNEFGTAWLPCAPAVTPISPDVCNPNIALDDDCDGDVDEDCEGEQADCNPMQMNPPEWKHCYTHKPGDLEGVFEDGKVLTAQEQVGSFGFSKSCSPGAQTCITMPGIDQGEFGDCLGSVSPALELCETLDIDENCDGLPSCELLTARATRAGSNMYHHFATAIAVDDTQRAVVATTFRGHTMEYNPQNPMGSCYFTANDDDVLLYRVSAGAKTCSTWANRIGGTGEQRVEDLAVDTENNVVAAGWFTNQLVGGGNDCPALAGGQDRRGLIARYTGNNGYCAWRKAIGSPGSKVEVNGVVTDTTPASNIYALGQVEGLLAADGANCPELPAAGVSKDIFLAWYDKGGVCQRRIRIASPDPTENEIPRGLSFNADGTSLWFTGSFQRKITLDVPYSFNTSSERIFVARIDPVLDGIDKSRTWAETPDQGAYHTVVGLAALENGMMALAGTYGVAINFAANDKRLSAGESDIYTAVLKPDMTLVIAHNYGSQSSDTVSAIASPVEGTRYFVFTGNISSDGLNFGTGELQHSGGKDIFVARAKGSDGTVIDARVFNDGPNGVAGDQTANALAMDKTGYIYLGGQMQQGILDFGPQNQLNNSDGFLDTVFAVLSP</sequence>
<protein>
    <submittedName>
        <fullName evidence="3">Uncharacterized protein</fullName>
    </submittedName>
</protein>
<feature type="signal peptide" evidence="2">
    <location>
        <begin position="1"/>
        <end position="20"/>
    </location>
</feature>
<name>A0ABT5BNN6_9BACT</name>
<organism evidence="3 4">
    <name type="scientific">Nannocystis radixulma</name>
    <dbReference type="NCBI Taxonomy" id="2995305"/>
    <lineage>
        <taxon>Bacteria</taxon>
        <taxon>Pseudomonadati</taxon>
        <taxon>Myxococcota</taxon>
        <taxon>Polyangia</taxon>
        <taxon>Nannocystales</taxon>
        <taxon>Nannocystaceae</taxon>
        <taxon>Nannocystis</taxon>
    </lineage>
</organism>
<evidence type="ECO:0000313" key="4">
    <source>
        <dbReference type="Proteomes" id="UP001217838"/>
    </source>
</evidence>
<reference evidence="3 4" key="1">
    <citation type="submission" date="2022-11" db="EMBL/GenBank/DDBJ databases">
        <title>Minimal conservation of predation-associated metabolite biosynthetic gene clusters underscores biosynthetic potential of Myxococcota including descriptions for ten novel species: Archangium lansinium sp. nov., Myxococcus landrumus sp. nov., Nannocystis bai.</title>
        <authorList>
            <person name="Ahearne A."/>
            <person name="Stevens C."/>
            <person name="Dowd S."/>
        </authorList>
    </citation>
    <scope>NUCLEOTIDE SEQUENCE [LARGE SCALE GENOMIC DNA]</scope>
    <source>
        <strain evidence="3 4">NCELM</strain>
    </source>
</reference>
<feature type="chain" id="PRO_5045721951" evidence="2">
    <location>
        <begin position="21"/>
        <end position="1110"/>
    </location>
</feature>
<feature type="region of interest" description="Disordered" evidence="1">
    <location>
        <begin position="30"/>
        <end position="94"/>
    </location>
</feature>
<feature type="compositionally biased region" description="Polar residues" evidence="1">
    <location>
        <begin position="53"/>
        <end position="62"/>
    </location>
</feature>
<dbReference type="PROSITE" id="PS51257">
    <property type="entry name" value="PROKAR_LIPOPROTEIN"/>
    <property type="match status" value="1"/>
</dbReference>
<dbReference type="SUPFAM" id="SSF63829">
    <property type="entry name" value="Calcium-dependent phosphotriesterase"/>
    <property type="match status" value="1"/>
</dbReference>
<keyword evidence="4" id="KW-1185">Reference proteome</keyword>
<comment type="caution">
    <text evidence="3">The sequence shown here is derived from an EMBL/GenBank/DDBJ whole genome shotgun (WGS) entry which is preliminary data.</text>
</comment>
<accession>A0ABT5BNN6</accession>
<feature type="compositionally biased region" description="Low complexity" evidence="1">
    <location>
        <begin position="30"/>
        <end position="52"/>
    </location>
</feature>
<evidence type="ECO:0000313" key="3">
    <source>
        <dbReference type="EMBL" id="MDC0675770.1"/>
    </source>
</evidence>
<dbReference type="Proteomes" id="UP001217838">
    <property type="component" value="Unassembled WGS sequence"/>
</dbReference>
<evidence type="ECO:0000256" key="2">
    <source>
        <dbReference type="SAM" id="SignalP"/>
    </source>
</evidence>
<dbReference type="RefSeq" id="WP_272011309.1">
    <property type="nucleotide sequence ID" value="NZ_JAQNDN010000028.1"/>
</dbReference>
<evidence type="ECO:0000256" key="1">
    <source>
        <dbReference type="SAM" id="MobiDB-lite"/>
    </source>
</evidence>
<feature type="compositionally biased region" description="Low complexity" evidence="1">
    <location>
        <begin position="63"/>
        <end position="94"/>
    </location>
</feature>
<keyword evidence="2" id="KW-0732">Signal</keyword>
<dbReference type="EMBL" id="JAQNDN010000028">
    <property type="protein sequence ID" value="MDC0675770.1"/>
    <property type="molecule type" value="Genomic_DNA"/>
</dbReference>